<dbReference type="PANTHER" id="PTHR46072:SF4">
    <property type="entry name" value="AMIDASE C550.07-RELATED"/>
    <property type="match status" value="1"/>
</dbReference>
<comment type="similarity">
    <text evidence="2">Belongs to the amidase family.</text>
</comment>
<organism evidence="7 8">
    <name type="scientific">Lachnellula suecica</name>
    <dbReference type="NCBI Taxonomy" id="602035"/>
    <lineage>
        <taxon>Eukaryota</taxon>
        <taxon>Fungi</taxon>
        <taxon>Dikarya</taxon>
        <taxon>Ascomycota</taxon>
        <taxon>Pezizomycotina</taxon>
        <taxon>Leotiomycetes</taxon>
        <taxon>Helotiales</taxon>
        <taxon>Lachnaceae</taxon>
        <taxon>Lachnellula</taxon>
    </lineage>
</organism>
<dbReference type="PIRSF" id="PIRSF001221">
    <property type="entry name" value="Amidase_fungi"/>
    <property type="match status" value="1"/>
</dbReference>
<evidence type="ECO:0000256" key="1">
    <source>
        <dbReference type="ARBA" id="ARBA00001311"/>
    </source>
</evidence>
<dbReference type="InterPro" id="IPR020556">
    <property type="entry name" value="Amidase_CS"/>
</dbReference>
<feature type="active site" description="Charge relay system" evidence="5">
    <location>
        <position position="209"/>
    </location>
</feature>
<feature type="active site" description="Acyl-ester intermediate" evidence="5">
    <location>
        <position position="233"/>
    </location>
</feature>
<dbReference type="EMBL" id="QGMK01000480">
    <property type="protein sequence ID" value="TVY81435.1"/>
    <property type="molecule type" value="Genomic_DNA"/>
</dbReference>
<evidence type="ECO:0000256" key="2">
    <source>
        <dbReference type="ARBA" id="ARBA00009199"/>
    </source>
</evidence>
<comment type="catalytic activity">
    <reaction evidence="1">
        <text>a monocarboxylic acid amide + H2O = a monocarboxylate + NH4(+)</text>
        <dbReference type="Rhea" id="RHEA:12020"/>
        <dbReference type="ChEBI" id="CHEBI:15377"/>
        <dbReference type="ChEBI" id="CHEBI:28938"/>
        <dbReference type="ChEBI" id="CHEBI:35757"/>
        <dbReference type="ChEBI" id="CHEBI:83628"/>
        <dbReference type="EC" id="3.5.1.4"/>
    </reaction>
</comment>
<sequence length="534" mass="59502">MIRETWESKAQIARDILAKSIKTEWLVPVDKLPGNHQLNVIFMAREAGILTEQELKITETDATGLVESMAAGEVKAEEVLIAFAKRATIGHQLLNFATEFMIDEALEEAKKLDAYFHKTGNIVGPLHGVPISVKEMVHFKDRRCHTAYVAWIDRVSPEDALLIRNLKKAGALFHVRTNEPQTVMHLDCNNNIYGRTLNPYNLNLTPGGSSGGEGASLGFRCAAIGVGSDIGGSVRAPAAFCGAYGLRPTMLRNPWKGVSLAGEGQESIRCTLGPLTNSLRDIDLFQKSVLDQEPWEEETSLVPIPWRTTERKDFVVGIMWNDGVAQTHPPMRRILDYGVNKLKEAGVKVVDWEPFEHARGGKITQALLFPDGGKSIRKALEASGEPIMPLSKFALNYAKEMNIAENWELNVERDKFRDQYHILMKERGVDFILCPTFVGAAPEHGTAHYWLYTSIWNLLDLPAVVFPSGFGVDPEINAVDGNFRPMNDIDKAEQMKYVPGKFRDAPLAYQLIGKHFRDEETVAAAQIVERIIRG</sequence>
<evidence type="ECO:0000313" key="8">
    <source>
        <dbReference type="Proteomes" id="UP000469558"/>
    </source>
</evidence>
<evidence type="ECO:0000256" key="5">
    <source>
        <dbReference type="PIRSR" id="PIRSR001221-1"/>
    </source>
</evidence>
<keyword evidence="8" id="KW-1185">Reference proteome</keyword>
<dbReference type="Pfam" id="PF01425">
    <property type="entry name" value="Amidase"/>
    <property type="match status" value="1"/>
</dbReference>
<dbReference type="EC" id="3.5.1.4" evidence="3"/>
<accession>A0A8T9C6Y3</accession>
<feature type="domain" description="Amidase" evidence="6">
    <location>
        <begin position="78"/>
        <end position="521"/>
    </location>
</feature>
<dbReference type="GO" id="GO:0004040">
    <property type="term" value="F:amidase activity"/>
    <property type="evidence" value="ECO:0007669"/>
    <property type="project" value="UniProtKB-EC"/>
</dbReference>
<dbReference type="InterPro" id="IPR036928">
    <property type="entry name" value="AS_sf"/>
</dbReference>
<dbReference type="AlphaFoldDB" id="A0A8T9C6Y3"/>
<proteinExistence type="inferred from homology"/>
<dbReference type="Proteomes" id="UP000469558">
    <property type="component" value="Unassembled WGS sequence"/>
</dbReference>
<gene>
    <name evidence="7" type="ORF">LSUE1_G001781</name>
</gene>
<dbReference type="PROSITE" id="PS00571">
    <property type="entry name" value="AMIDASES"/>
    <property type="match status" value="1"/>
</dbReference>
<comment type="caution">
    <text evidence="7">The sequence shown here is derived from an EMBL/GenBank/DDBJ whole genome shotgun (WGS) entry which is preliminary data.</text>
</comment>
<keyword evidence="4" id="KW-0378">Hydrolase</keyword>
<dbReference type="PANTHER" id="PTHR46072">
    <property type="entry name" value="AMIDASE-RELATED-RELATED"/>
    <property type="match status" value="1"/>
</dbReference>
<dbReference type="InterPro" id="IPR023631">
    <property type="entry name" value="Amidase_dom"/>
</dbReference>
<evidence type="ECO:0000256" key="4">
    <source>
        <dbReference type="ARBA" id="ARBA00022801"/>
    </source>
</evidence>
<feature type="active site" description="Charge relay system" evidence="5">
    <location>
        <position position="134"/>
    </location>
</feature>
<dbReference type="OrthoDB" id="6428749at2759"/>
<evidence type="ECO:0000313" key="7">
    <source>
        <dbReference type="EMBL" id="TVY81435.1"/>
    </source>
</evidence>
<protein>
    <recommendedName>
        <fullName evidence="3">amidase</fullName>
        <ecNumber evidence="3">3.5.1.4</ecNumber>
    </recommendedName>
</protein>
<evidence type="ECO:0000259" key="6">
    <source>
        <dbReference type="Pfam" id="PF01425"/>
    </source>
</evidence>
<dbReference type="SUPFAM" id="SSF75304">
    <property type="entry name" value="Amidase signature (AS) enzymes"/>
    <property type="match status" value="1"/>
</dbReference>
<dbReference type="Gene3D" id="3.90.1300.10">
    <property type="entry name" value="Amidase signature (AS) domain"/>
    <property type="match status" value="1"/>
</dbReference>
<evidence type="ECO:0000256" key="3">
    <source>
        <dbReference type="ARBA" id="ARBA00012922"/>
    </source>
</evidence>
<reference evidence="7 8" key="1">
    <citation type="submission" date="2018-05" db="EMBL/GenBank/DDBJ databases">
        <title>Genome sequencing and assembly of the regulated plant pathogen Lachnellula willkommii and related sister species for the development of diagnostic species identification markers.</title>
        <authorList>
            <person name="Giroux E."/>
            <person name="Bilodeau G."/>
        </authorList>
    </citation>
    <scope>NUCLEOTIDE SEQUENCE [LARGE SCALE GENOMIC DNA]</scope>
    <source>
        <strain evidence="7 8">CBS 268.59</strain>
    </source>
</reference>
<name>A0A8T9C6Y3_9HELO</name>